<keyword evidence="5" id="KW-0539">Nucleus</keyword>
<reference evidence="8" key="1">
    <citation type="submission" date="2022-12" db="EMBL/GenBank/DDBJ databases">
        <authorList>
            <person name="Petersen C."/>
        </authorList>
    </citation>
    <scope>NUCLEOTIDE SEQUENCE</scope>
    <source>
        <strain evidence="8">IBT 29495</strain>
    </source>
</reference>
<keyword evidence="2" id="KW-0805">Transcription regulation</keyword>
<comment type="caution">
    <text evidence="8">The sequence shown here is derived from an EMBL/GenBank/DDBJ whole genome shotgun (WGS) entry which is preliminary data.</text>
</comment>
<dbReference type="SMART" id="SM00066">
    <property type="entry name" value="GAL4"/>
    <property type="match status" value="1"/>
</dbReference>
<dbReference type="GO" id="GO:0000981">
    <property type="term" value="F:DNA-binding transcription factor activity, RNA polymerase II-specific"/>
    <property type="evidence" value="ECO:0007669"/>
    <property type="project" value="InterPro"/>
</dbReference>
<dbReference type="PANTHER" id="PTHR37534:SF23">
    <property type="entry name" value="ZN(II)2CYS6 TRANSCRIPTION FACTOR (EUROFUNG)"/>
    <property type="match status" value="1"/>
</dbReference>
<dbReference type="InterPro" id="IPR036864">
    <property type="entry name" value="Zn2-C6_fun-type_DNA-bd_sf"/>
</dbReference>
<evidence type="ECO:0000256" key="6">
    <source>
        <dbReference type="SAM" id="MobiDB-lite"/>
    </source>
</evidence>
<comment type="subcellular location">
    <subcellularLocation>
        <location evidence="1">Nucleus</location>
    </subcellularLocation>
</comment>
<dbReference type="GO" id="GO:0008270">
    <property type="term" value="F:zinc ion binding"/>
    <property type="evidence" value="ECO:0007669"/>
    <property type="project" value="InterPro"/>
</dbReference>
<dbReference type="InterPro" id="IPR021858">
    <property type="entry name" value="Fun_TF"/>
</dbReference>
<evidence type="ECO:0000256" key="4">
    <source>
        <dbReference type="ARBA" id="ARBA00023163"/>
    </source>
</evidence>
<organism evidence="8 9">
    <name type="scientific">Penicillium fimorum</name>
    <dbReference type="NCBI Taxonomy" id="1882269"/>
    <lineage>
        <taxon>Eukaryota</taxon>
        <taxon>Fungi</taxon>
        <taxon>Dikarya</taxon>
        <taxon>Ascomycota</taxon>
        <taxon>Pezizomycotina</taxon>
        <taxon>Eurotiomycetes</taxon>
        <taxon>Eurotiomycetidae</taxon>
        <taxon>Eurotiales</taxon>
        <taxon>Aspergillaceae</taxon>
        <taxon>Penicillium</taxon>
    </lineage>
</organism>
<evidence type="ECO:0000313" key="9">
    <source>
        <dbReference type="Proteomes" id="UP001149954"/>
    </source>
</evidence>
<feature type="compositionally biased region" description="Low complexity" evidence="6">
    <location>
        <begin position="729"/>
        <end position="758"/>
    </location>
</feature>
<dbReference type="Pfam" id="PF00172">
    <property type="entry name" value="Zn_clus"/>
    <property type="match status" value="1"/>
</dbReference>
<feature type="region of interest" description="Disordered" evidence="6">
    <location>
        <begin position="972"/>
        <end position="996"/>
    </location>
</feature>
<keyword evidence="9" id="KW-1185">Reference proteome</keyword>
<dbReference type="Pfam" id="PF11951">
    <property type="entry name" value="Fungal_trans_2"/>
    <property type="match status" value="1"/>
</dbReference>
<dbReference type="Proteomes" id="UP001149954">
    <property type="component" value="Unassembled WGS sequence"/>
</dbReference>
<evidence type="ECO:0000313" key="8">
    <source>
        <dbReference type="EMBL" id="KAJ5519903.1"/>
    </source>
</evidence>
<gene>
    <name evidence="8" type="ORF">N7463_000356</name>
</gene>
<proteinExistence type="predicted"/>
<dbReference type="AlphaFoldDB" id="A0A9W9Y4Z1"/>
<feature type="compositionally biased region" description="Basic and acidic residues" evidence="6">
    <location>
        <begin position="980"/>
        <end position="996"/>
    </location>
</feature>
<dbReference type="Gene3D" id="4.10.240.10">
    <property type="entry name" value="Zn(2)-C6 fungal-type DNA-binding domain"/>
    <property type="match status" value="1"/>
</dbReference>
<sequence>MGEDLQDQLEIPADLTVGGVVEALTAPARSGPRRLPKKRTKTGCLTCRKRRIKCGEEKPICTNCVKSKRICEGYAQRVVFKNPIGIFGSFSTGHAQDPQIEQQQHVRVPIYNDYGSQLPPQQAAAAAQHPMLAPRPVDPVMMRYHSFPSQIPSSTQIEPINAPPFYYPAAQVQPPTHMWHIQPMAQAESSLVPSNVTDFSQAQQSVQLGQANTPNMPPAIIEIVPQITSPIGQTAEKYASNLSPVPALNPMPGNRESEINKFPQITQPLPTIYHYQSPPGQLPHQIPQQAQVIYMEDESEDYYDVDSDDEMVDQSQAEGFNQLSLIMASANRDERQLRSFTTYLNEPNLLASYRPTLGSSPLNNPKTARIFAHFIHSTGPSLSIFERHPTDSSIVLGAAVPSAQQGLWVYTLALKALEHPALLQAILAVSSLHIAYLQQVPTTVSLKHYHYALKRVGSAVGLPLRRKQVGTLAATLLLGYYEVISADHSKWNNHLGGSTHLIREIDFAKTTRDLRAHRRRAHEQRLQSGWTSSWWGMPDEVSEDDPFSEKEDSIDQDFIGAIMGRAVNYDHFGCINEESRPPAKKHFTRKDIEIFRIQCDLYWWYAKQDALQSFIGGNKLLMPYSQWGQCPPRAGIGRLDAIYGSADHLWLLLARVTDFALRDRKRKLRTLKAGGVDWKPGPEMFQFMGRFAGGPPGQRPGPPGGFGPGGPPGPPSGPPNMQPEGYHKAPPTADPAGASPASSPGQTSADSPPMYGMIPPQPPARLPTGFQDRPLEPRLSPDEDDPTQDMSYKEAEQEWEEILAAMDIFSQALGRDFQPLPADVAPPISTPFGPALQYRTHTIAAIWAFYYAVRVLLNRIHPSMPPAIMMAAGVAAPTTAGFAQTIGKIMAGVYYPQRFNLEAGSLSPNLGSGLTDMTVPVFFAAVQFIDPAQRAWTISKLRDISRLTGWKSADAIAGGCERSWIVAAKQGRGPPYQRSFETDRSLEKEKERETEAVPKEVEDRRFVTVTLDRSHWAMGILEEDIAHLEV</sequence>
<dbReference type="GO" id="GO:0005634">
    <property type="term" value="C:nucleus"/>
    <property type="evidence" value="ECO:0007669"/>
    <property type="project" value="UniProtKB-SubCell"/>
</dbReference>
<evidence type="ECO:0000256" key="5">
    <source>
        <dbReference type="ARBA" id="ARBA00023242"/>
    </source>
</evidence>
<feature type="compositionally biased region" description="Pro residues" evidence="6">
    <location>
        <begin position="697"/>
        <end position="721"/>
    </location>
</feature>
<dbReference type="EMBL" id="JAPWDS010000001">
    <property type="protein sequence ID" value="KAJ5519903.1"/>
    <property type="molecule type" value="Genomic_DNA"/>
</dbReference>
<name>A0A9W9Y4Z1_9EURO</name>
<dbReference type="SUPFAM" id="SSF57701">
    <property type="entry name" value="Zn2/Cys6 DNA-binding domain"/>
    <property type="match status" value="1"/>
</dbReference>
<accession>A0A9W9Y4Z1</accession>
<reference evidence="8" key="2">
    <citation type="journal article" date="2023" name="IMA Fungus">
        <title>Comparative genomic study of the Penicillium genus elucidates a diverse pangenome and 15 lateral gene transfer events.</title>
        <authorList>
            <person name="Petersen C."/>
            <person name="Sorensen T."/>
            <person name="Nielsen M.R."/>
            <person name="Sondergaard T.E."/>
            <person name="Sorensen J.L."/>
            <person name="Fitzpatrick D.A."/>
            <person name="Frisvad J.C."/>
            <person name="Nielsen K.L."/>
        </authorList>
    </citation>
    <scope>NUCLEOTIDE SEQUENCE</scope>
    <source>
        <strain evidence="8">IBT 29495</strain>
    </source>
</reference>
<dbReference type="OrthoDB" id="5391043at2759"/>
<feature type="domain" description="Zn(2)-C6 fungal-type" evidence="7">
    <location>
        <begin position="43"/>
        <end position="71"/>
    </location>
</feature>
<feature type="region of interest" description="Disordered" evidence="6">
    <location>
        <begin position="684"/>
        <end position="795"/>
    </location>
</feature>
<protein>
    <recommendedName>
        <fullName evidence="7">Zn(2)-C6 fungal-type domain-containing protein</fullName>
    </recommendedName>
</protein>
<keyword evidence="3" id="KW-0238">DNA-binding</keyword>
<evidence type="ECO:0000256" key="3">
    <source>
        <dbReference type="ARBA" id="ARBA00023125"/>
    </source>
</evidence>
<dbReference type="InterPro" id="IPR001138">
    <property type="entry name" value="Zn2Cys6_DnaBD"/>
</dbReference>
<dbReference type="PANTHER" id="PTHR37534">
    <property type="entry name" value="TRANSCRIPTIONAL ACTIVATOR PROTEIN UGA3"/>
    <property type="match status" value="1"/>
</dbReference>
<dbReference type="GO" id="GO:0000976">
    <property type="term" value="F:transcription cis-regulatory region binding"/>
    <property type="evidence" value="ECO:0007669"/>
    <property type="project" value="TreeGrafter"/>
</dbReference>
<dbReference type="PROSITE" id="PS50048">
    <property type="entry name" value="ZN2_CY6_FUNGAL_2"/>
    <property type="match status" value="1"/>
</dbReference>
<evidence type="ECO:0000256" key="1">
    <source>
        <dbReference type="ARBA" id="ARBA00004123"/>
    </source>
</evidence>
<dbReference type="GO" id="GO:0045944">
    <property type="term" value="P:positive regulation of transcription by RNA polymerase II"/>
    <property type="evidence" value="ECO:0007669"/>
    <property type="project" value="TreeGrafter"/>
</dbReference>
<evidence type="ECO:0000259" key="7">
    <source>
        <dbReference type="PROSITE" id="PS50048"/>
    </source>
</evidence>
<dbReference type="PROSITE" id="PS00463">
    <property type="entry name" value="ZN2_CY6_FUNGAL_1"/>
    <property type="match status" value="1"/>
</dbReference>
<evidence type="ECO:0000256" key="2">
    <source>
        <dbReference type="ARBA" id="ARBA00023015"/>
    </source>
</evidence>
<keyword evidence="4" id="KW-0804">Transcription</keyword>
<dbReference type="CDD" id="cd00067">
    <property type="entry name" value="GAL4"/>
    <property type="match status" value="1"/>
</dbReference>